<keyword evidence="2" id="KW-1185">Reference proteome</keyword>
<name>A0A285EBL9_9ACTN</name>
<gene>
    <name evidence="1" type="ORF">SAMN06893097_104237</name>
</gene>
<proteinExistence type="predicted"/>
<sequence length="157" mass="16999">MADQQLWTDPWTPTCDPSELPGSAAAYPHTMDLRTALTLSDAAWMSTDNALAAAEAVLLEAWQQAFEEASAAAGKRGVKALREKANSLMPRHAIVGRRRQFRGTSPDCRDEWREGMELTPAGYRALEAMWRSARTSGAKIDETAMRAVAAAVAAPPA</sequence>
<organism evidence="1 2">
    <name type="scientific">Geodermatophilus sabuli</name>
    <dbReference type="NCBI Taxonomy" id="1564158"/>
    <lineage>
        <taxon>Bacteria</taxon>
        <taxon>Bacillati</taxon>
        <taxon>Actinomycetota</taxon>
        <taxon>Actinomycetes</taxon>
        <taxon>Geodermatophilales</taxon>
        <taxon>Geodermatophilaceae</taxon>
        <taxon>Geodermatophilus</taxon>
    </lineage>
</organism>
<reference evidence="1 2" key="1">
    <citation type="submission" date="2017-09" db="EMBL/GenBank/DDBJ databases">
        <authorList>
            <person name="Ehlers B."/>
            <person name="Leendertz F.H."/>
        </authorList>
    </citation>
    <scope>NUCLEOTIDE SEQUENCE [LARGE SCALE GENOMIC DNA]</scope>
    <source>
        <strain evidence="1 2">DSM 46844</strain>
    </source>
</reference>
<dbReference type="AlphaFoldDB" id="A0A285EBL9"/>
<dbReference type="EMBL" id="OBDO01000004">
    <property type="protein sequence ID" value="SNX96522.1"/>
    <property type="molecule type" value="Genomic_DNA"/>
</dbReference>
<accession>A0A285EBL9</accession>
<protein>
    <submittedName>
        <fullName evidence="1">Uncharacterized protein</fullName>
    </submittedName>
</protein>
<dbReference type="RefSeq" id="WP_097206532.1">
    <property type="nucleotide sequence ID" value="NZ_JACHXB010000002.1"/>
</dbReference>
<evidence type="ECO:0000313" key="1">
    <source>
        <dbReference type="EMBL" id="SNX96522.1"/>
    </source>
</evidence>
<dbReference type="Proteomes" id="UP000219514">
    <property type="component" value="Unassembled WGS sequence"/>
</dbReference>
<evidence type="ECO:0000313" key="2">
    <source>
        <dbReference type="Proteomes" id="UP000219514"/>
    </source>
</evidence>